<dbReference type="PROSITE" id="PS01124">
    <property type="entry name" value="HTH_ARAC_FAMILY_2"/>
    <property type="match status" value="1"/>
</dbReference>
<evidence type="ECO:0000256" key="1">
    <source>
        <dbReference type="ARBA" id="ARBA00023015"/>
    </source>
</evidence>
<keyword evidence="1" id="KW-0805">Transcription regulation</keyword>
<keyword evidence="3" id="KW-0804">Transcription</keyword>
<feature type="domain" description="HTH araC/xylS-type" evidence="4">
    <location>
        <begin position="178"/>
        <end position="276"/>
    </location>
</feature>
<sequence length="291" mass="33367">MTPFFQSLPVIDEEKFLPGITSSTPGIPPHYHHDLEIVLIKEGKGNYFIGNHVDVYRSGDIFLIGTNVPHAFEGLSETGTKAISVQFKSDFLGKDFIDLPETSQIKTLFNRAKSGLKLSKSIYPDVLRLVQDFKSQTGFNRIISLCTCLNMMASDDGSQMLSTADPNNYYSRNRNTIERVFQYTHDNFDRVITLEEIAAVANMSIPTFCEYFKRTVQKTYIEFLNQFRISFACKLLVESEMSVREIYLKCGFNTPANFNKQFLKYKRMSPSRYKKEFEAVSKQKSNMNYAA</sequence>
<evidence type="ECO:0000313" key="6">
    <source>
        <dbReference type="Proteomes" id="UP000245678"/>
    </source>
</evidence>
<organism evidence="5 6">
    <name type="scientific">Mucilaginibacter oryzae</name>
    <dbReference type="NCBI Taxonomy" id="468058"/>
    <lineage>
        <taxon>Bacteria</taxon>
        <taxon>Pseudomonadati</taxon>
        <taxon>Bacteroidota</taxon>
        <taxon>Sphingobacteriia</taxon>
        <taxon>Sphingobacteriales</taxon>
        <taxon>Sphingobacteriaceae</taxon>
        <taxon>Mucilaginibacter</taxon>
    </lineage>
</organism>
<keyword evidence="2 5" id="KW-0238">DNA-binding</keyword>
<dbReference type="InterPro" id="IPR018060">
    <property type="entry name" value="HTH_AraC"/>
</dbReference>
<dbReference type="SUPFAM" id="SSF51182">
    <property type="entry name" value="RmlC-like cupins"/>
    <property type="match status" value="1"/>
</dbReference>
<dbReference type="EMBL" id="QGHA01000006">
    <property type="protein sequence ID" value="PWK76622.1"/>
    <property type="molecule type" value="Genomic_DNA"/>
</dbReference>
<dbReference type="Gene3D" id="1.10.10.60">
    <property type="entry name" value="Homeodomain-like"/>
    <property type="match status" value="2"/>
</dbReference>
<evidence type="ECO:0000259" key="4">
    <source>
        <dbReference type="PROSITE" id="PS01124"/>
    </source>
</evidence>
<dbReference type="Pfam" id="PF07883">
    <property type="entry name" value="Cupin_2"/>
    <property type="match status" value="1"/>
</dbReference>
<dbReference type="Pfam" id="PF12833">
    <property type="entry name" value="HTH_18"/>
    <property type="match status" value="1"/>
</dbReference>
<dbReference type="SMART" id="SM00342">
    <property type="entry name" value="HTH_ARAC"/>
    <property type="match status" value="1"/>
</dbReference>
<evidence type="ECO:0000256" key="3">
    <source>
        <dbReference type="ARBA" id="ARBA00023163"/>
    </source>
</evidence>
<accession>A0A316HNY9</accession>
<dbReference type="AlphaFoldDB" id="A0A316HNY9"/>
<dbReference type="SUPFAM" id="SSF46689">
    <property type="entry name" value="Homeodomain-like"/>
    <property type="match status" value="2"/>
</dbReference>
<name>A0A316HNY9_9SPHI</name>
<dbReference type="InterPro" id="IPR009057">
    <property type="entry name" value="Homeodomain-like_sf"/>
</dbReference>
<dbReference type="InterPro" id="IPR014710">
    <property type="entry name" value="RmlC-like_jellyroll"/>
</dbReference>
<dbReference type="RefSeq" id="WP_109609004.1">
    <property type="nucleotide sequence ID" value="NZ_QGHA01000006.1"/>
</dbReference>
<dbReference type="Proteomes" id="UP000245678">
    <property type="component" value="Unassembled WGS sequence"/>
</dbReference>
<reference evidence="5 6" key="1">
    <citation type="submission" date="2018-05" db="EMBL/GenBank/DDBJ databases">
        <title>Genomic Encyclopedia of Archaeal and Bacterial Type Strains, Phase II (KMG-II): from individual species to whole genera.</title>
        <authorList>
            <person name="Goeker M."/>
        </authorList>
    </citation>
    <scope>NUCLEOTIDE SEQUENCE [LARGE SCALE GENOMIC DNA]</scope>
    <source>
        <strain evidence="5 6">DSM 19975</strain>
    </source>
</reference>
<dbReference type="PANTHER" id="PTHR43280">
    <property type="entry name" value="ARAC-FAMILY TRANSCRIPTIONAL REGULATOR"/>
    <property type="match status" value="1"/>
</dbReference>
<dbReference type="GO" id="GO:0003700">
    <property type="term" value="F:DNA-binding transcription factor activity"/>
    <property type="evidence" value="ECO:0007669"/>
    <property type="project" value="InterPro"/>
</dbReference>
<dbReference type="Gene3D" id="2.60.120.10">
    <property type="entry name" value="Jelly Rolls"/>
    <property type="match status" value="1"/>
</dbReference>
<dbReference type="GO" id="GO:0043565">
    <property type="term" value="F:sequence-specific DNA binding"/>
    <property type="evidence" value="ECO:0007669"/>
    <property type="project" value="InterPro"/>
</dbReference>
<comment type="caution">
    <text evidence="5">The sequence shown here is derived from an EMBL/GenBank/DDBJ whole genome shotgun (WGS) entry which is preliminary data.</text>
</comment>
<dbReference type="InterPro" id="IPR011051">
    <property type="entry name" value="RmlC_Cupin_sf"/>
</dbReference>
<gene>
    <name evidence="5" type="ORF">LX99_03489</name>
</gene>
<evidence type="ECO:0000313" key="5">
    <source>
        <dbReference type="EMBL" id="PWK76622.1"/>
    </source>
</evidence>
<keyword evidence="6" id="KW-1185">Reference proteome</keyword>
<dbReference type="PANTHER" id="PTHR43280:SF2">
    <property type="entry name" value="HTH-TYPE TRANSCRIPTIONAL REGULATOR EXSA"/>
    <property type="match status" value="1"/>
</dbReference>
<evidence type="ECO:0000256" key="2">
    <source>
        <dbReference type="ARBA" id="ARBA00023125"/>
    </source>
</evidence>
<protein>
    <submittedName>
        <fullName evidence="5">AraC-like DNA-binding protein</fullName>
    </submittedName>
</protein>
<proteinExistence type="predicted"/>
<dbReference type="InterPro" id="IPR013096">
    <property type="entry name" value="Cupin_2"/>
</dbReference>